<name>A0ABQ2SKH6_9DEIO</name>
<dbReference type="Proteomes" id="UP000620633">
    <property type="component" value="Unassembled WGS sequence"/>
</dbReference>
<keyword evidence="2" id="KW-1185">Reference proteome</keyword>
<gene>
    <name evidence="1" type="ORF">GCM10008961_22450</name>
</gene>
<accession>A0ABQ2SKH6</accession>
<dbReference type="EMBL" id="BMQO01000010">
    <property type="protein sequence ID" value="GGS30266.1"/>
    <property type="molecule type" value="Genomic_DNA"/>
</dbReference>
<evidence type="ECO:0000313" key="2">
    <source>
        <dbReference type="Proteomes" id="UP000620633"/>
    </source>
</evidence>
<organism evidence="1 2">
    <name type="scientific">Deinococcus knuensis</name>
    <dbReference type="NCBI Taxonomy" id="1837380"/>
    <lineage>
        <taxon>Bacteria</taxon>
        <taxon>Thermotogati</taxon>
        <taxon>Deinococcota</taxon>
        <taxon>Deinococci</taxon>
        <taxon>Deinococcales</taxon>
        <taxon>Deinococcaceae</taxon>
        <taxon>Deinococcus</taxon>
    </lineage>
</organism>
<comment type="caution">
    <text evidence="1">The sequence shown here is derived from an EMBL/GenBank/DDBJ whole genome shotgun (WGS) entry which is preliminary data.</text>
</comment>
<evidence type="ECO:0008006" key="3">
    <source>
        <dbReference type="Google" id="ProtNLM"/>
    </source>
</evidence>
<proteinExistence type="predicted"/>
<protein>
    <recommendedName>
        <fullName evidence="3">YbjN domain-containing protein</fullName>
    </recommendedName>
</protein>
<evidence type="ECO:0000313" key="1">
    <source>
        <dbReference type="EMBL" id="GGS30266.1"/>
    </source>
</evidence>
<reference evidence="2" key="1">
    <citation type="journal article" date="2019" name="Int. J. Syst. Evol. Microbiol.">
        <title>The Global Catalogue of Microorganisms (GCM) 10K type strain sequencing project: providing services to taxonomists for standard genome sequencing and annotation.</title>
        <authorList>
            <consortium name="The Broad Institute Genomics Platform"/>
            <consortium name="The Broad Institute Genome Sequencing Center for Infectious Disease"/>
            <person name="Wu L."/>
            <person name="Ma J."/>
        </authorList>
    </citation>
    <scope>NUCLEOTIDE SEQUENCE [LARGE SCALE GENOMIC DNA]</scope>
    <source>
        <strain evidence="2">JCM 31406</strain>
    </source>
</reference>
<sequence length="174" mass="18917">MAEQRIAKVKPVRRAASAAGPIVMVRQAGESGAGPEAAGLADLLAAQGFSVQVDPGVGLSFMFEGGQYFVPQQEQDSLFYHLLFPNFWELESDEEYGRALLACDAVNREAKLVKLHTVEGDVWAGIEALHDGPEAFMAFLPRYLGFVQDSVRAFRDVMLAPLDGEEEPEDDTAG</sequence>